<keyword evidence="8" id="KW-0807">Transducer</keyword>
<comment type="subcellular location">
    <subcellularLocation>
        <location evidence="1">Cell membrane</location>
        <topology evidence="1">Multi-pass membrane protein</topology>
    </subcellularLocation>
</comment>
<keyword evidence="12" id="KW-1185">Reference proteome</keyword>
<dbReference type="InterPro" id="IPR017452">
    <property type="entry name" value="GPCR_Rhodpsn_7TM"/>
</dbReference>
<sequence length="350" mass="38779">MASRLLPTNLTVNSSGNATFTRPPSVSVYISHHRSLIVWTVAVLTINLIGALANILTFIATLTYRPLRKSSSCLLLAHCILLDTFITVVTEIGAVLVTLFGDRLFPAHFCQAWGVFVFGPTFVGNWAHALLAFNRFVAATFPHQYRRSTARPVLLATIIIPWVISVVVNVFPVAGNRVRFEMMWPWAGCMVQPLESLAQQLVTSFGTYIPCLVTGMCYTSVLIRSRLSVRRRVGEGSRSTVLNQRYEVSKMLFACFLWYCGANFTLPAAVTFFPRLYFSSPLTQLAFKGLQYVSSAVNPVFFIAVSKNYRDGVILVMTCRITATNGAVGTRGMVTFPRTSQKSSVRSSTK</sequence>
<accession>A0A1W0X7Z0</accession>
<evidence type="ECO:0000256" key="5">
    <source>
        <dbReference type="ARBA" id="ARBA00023040"/>
    </source>
</evidence>
<evidence type="ECO:0000259" key="10">
    <source>
        <dbReference type="PROSITE" id="PS50262"/>
    </source>
</evidence>
<keyword evidence="2" id="KW-1003">Cell membrane</keyword>
<feature type="transmembrane region" description="Helical" evidence="9">
    <location>
        <begin position="112"/>
        <end position="133"/>
    </location>
</feature>
<evidence type="ECO:0000256" key="1">
    <source>
        <dbReference type="ARBA" id="ARBA00004651"/>
    </source>
</evidence>
<dbReference type="GO" id="GO:0004930">
    <property type="term" value="F:G protein-coupled receptor activity"/>
    <property type="evidence" value="ECO:0007669"/>
    <property type="project" value="UniProtKB-KW"/>
</dbReference>
<evidence type="ECO:0000256" key="8">
    <source>
        <dbReference type="ARBA" id="ARBA00023224"/>
    </source>
</evidence>
<keyword evidence="7" id="KW-0675">Receptor</keyword>
<dbReference type="Gene3D" id="1.20.1070.10">
    <property type="entry name" value="Rhodopsin 7-helix transmembrane proteins"/>
    <property type="match status" value="1"/>
</dbReference>
<feature type="transmembrane region" description="Helical" evidence="9">
    <location>
        <begin position="153"/>
        <end position="174"/>
    </location>
</feature>
<dbReference type="EMBL" id="MTYJ01000010">
    <property type="protein sequence ID" value="OQV23639.1"/>
    <property type="molecule type" value="Genomic_DNA"/>
</dbReference>
<feature type="transmembrane region" description="Helical" evidence="9">
    <location>
        <begin position="251"/>
        <end position="273"/>
    </location>
</feature>
<keyword evidence="4 9" id="KW-1133">Transmembrane helix</keyword>
<name>A0A1W0X7Z0_HYPEX</name>
<evidence type="ECO:0000256" key="6">
    <source>
        <dbReference type="ARBA" id="ARBA00023136"/>
    </source>
</evidence>
<dbReference type="Pfam" id="PF00001">
    <property type="entry name" value="7tm_1"/>
    <property type="match status" value="1"/>
</dbReference>
<dbReference type="PANTHER" id="PTHR24228">
    <property type="entry name" value="B2 BRADYKININ RECEPTOR/ANGIOTENSIN II RECEPTOR"/>
    <property type="match status" value="1"/>
</dbReference>
<evidence type="ECO:0000256" key="3">
    <source>
        <dbReference type="ARBA" id="ARBA00022692"/>
    </source>
</evidence>
<evidence type="ECO:0000256" key="9">
    <source>
        <dbReference type="SAM" id="Phobius"/>
    </source>
</evidence>
<protein>
    <recommendedName>
        <fullName evidence="10">G-protein coupled receptors family 1 profile domain-containing protein</fullName>
    </recommendedName>
</protein>
<feature type="transmembrane region" description="Helical" evidence="9">
    <location>
        <begin position="285"/>
        <end position="305"/>
    </location>
</feature>
<dbReference type="PANTHER" id="PTHR24228:SF59">
    <property type="entry name" value="NEUROPEPTIDE RECEPTOR 15"/>
    <property type="match status" value="1"/>
</dbReference>
<evidence type="ECO:0000313" key="12">
    <source>
        <dbReference type="Proteomes" id="UP000192578"/>
    </source>
</evidence>
<proteinExistence type="predicted"/>
<organism evidence="11 12">
    <name type="scientific">Hypsibius exemplaris</name>
    <name type="common">Freshwater tardigrade</name>
    <dbReference type="NCBI Taxonomy" id="2072580"/>
    <lineage>
        <taxon>Eukaryota</taxon>
        <taxon>Metazoa</taxon>
        <taxon>Ecdysozoa</taxon>
        <taxon>Tardigrada</taxon>
        <taxon>Eutardigrada</taxon>
        <taxon>Parachela</taxon>
        <taxon>Hypsibioidea</taxon>
        <taxon>Hypsibiidae</taxon>
        <taxon>Hypsibius</taxon>
    </lineage>
</organism>
<keyword evidence="3 9" id="KW-0812">Transmembrane</keyword>
<feature type="transmembrane region" description="Helical" evidence="9">
    <location>
        <begin position="205"/>
        <end position="223"/>
    </location>
</feature>
<evidence type="ECO:0000256" key="4">
    <source>
        <dbReference type="ARBA" id="ARBA00022989"/>
    </source>
</evidence>
<dbReference type="PROSITE" id="PS50262">
    <property type="entry name" value="G_PROTEIN_RECEP_F1_2"/>
    <property type="match status" value="1"/>
</dbReference>
<feature type="domain" description="G-protein coupled receptors family 1 profile" evidence="10">
    <location>
        <begin position="53"/>
        <end position="302"/>
    </location>
</feature>
<feature type="transmembrane region" description="Helical" evidence="9">
    <location>
        <begin position="36"/>
        <end position="62"/>
    </location>
</feature>
<gene>
    <name evidence="11" type="ORF">BV898_02382</name>
</gene>
<dbReference type="CDD" id="cd00637">
    <property type="entry name" value="7tm_classA_rhodopsin-like"/>
    <property type="match status" value="1"/>
</dbReference>
<dbReference type="GO" id="GO:0005886">
    <property type="term" value="C:plasma membrane"/>
    <property type="evidence" value="ECO:0007669"/>
    <property type="project" value="UniProtKB-SubCell"/>
</dbReference>
<dbReference type="Proteomes" id="UP000192578">
    <property type="component" value="Unassembled WGS sequence"/>
</dbReference>
<comment type="caution">
    <text evidence="11">The sequence shown here is derived from an EMBL/GenBank/DDBJ whole genome shotgun (WGS) entry which is preliminary data.</text>
</comment>
<evidence type="ECO:0000313" key="11">
    <source>
        <dbReference type="EMBL" id="OQV23639.1"/>
    </source>
</evidence>
<dbReference type="AlphaFoldDB" id="A0A1W0X7Z0"/>
<dbReference type="InterPro" id="IPR000276">
    <property type="entry name" value="GPCR_Rhodpsn"/>
</dbReference>
<evidence type="ECO:0000256" key="2">
    <source>
        <dbReference type="ARBA" id="ARBA00022475"/>
    </source>
</evidence>
<dbReference type="PRINTS" id="PR00237">
    <property type="entry name" value="GPCRRHODOPSN"/>
</dbReference>
<dbReference type="OrthoDB" id="10042731at2759"/>
<keyword evidence="5" id="KW-0297">G-protein coupled receptor</keyword>
<reference evidence="12" key="1">
    <citation type="submission" date="2017-01" db="EMBL/GenBank/DDBJ databases">
        <title>Comparative genomics of anhydrobiosis in the tardigrade Hypsibius dujardini.</title>
        <authorList>
            <person name="Yoshida Y."/>
            <person name="Koutsovoulos G."/>
            <person name="Laetsch D."/>
            <person name="Stevens L."/>
            <person name="Kumar S."/>
            <person name="Horikawa D."/>
            <person name="Ishino K."/>
            <person name="Komine S."/>
            <person name="Tomita M."/>
            <person name="Blaxter M."/>
            <person name="Arakawa K."/>
        </authorList>
    </citation>
    <scope>NUCLEOTIDE SEQUENCE [LARGE SCALE GENOMIC DNA]</scope>
    <source>
        <strain evidence="12">Z151</strain>
    </source>
</reference>
<dbReference type="SUPFAM" id="SSF81321">
    <property type="entry name" value="Family A G protein-coupled receptor-like"/>
    <property type="match status" value="1"/>
</dbReference>
<keyword evidence="6 9" id="KW-0472">Membrane</keyword>
<evidence type="ECO:0000256" key="7">
    <source>
        <dbReference type="ARBA" id="ARBA00023170"/>
    </source>
</evidence>
<feature type="transmembrane region" description="Helical" evidence="9">
    <location>
        <begin position="74"/>
        <end position="100"/>
    </location>
</feature>